<dbReference type="EMBL" id="HBEA01013612">
    <property type="protein sequence ID" value="CAD8260862.1"/>
    <property type="molecule type" value="Transcribed_RNA"/>
</dbReference>
<sequence length="900" mass="97725">MKSVHLDETAVSKSDAVALRPPSLDGFGEMSQRTPSGGGSPESSASSATSNASLSGGSDADVTFKSSSDGVRELLEEMGADERADAVVHVHHRGASYEVLISNDELHQYAIYFDIFEASGTGRLGYENAHLLLRRTGLGVSHRRAVWRLATELLRRESATKGPSTSSSTIGLDNWLILCKILALAQCDKSAATKCMSPKDIMSYSASLLKKIASAPELDAPSSIPLVDFKLDAGPDYLPYSVASSTGPAQAIQTKVSEPQVSATTPLPFTSALTRTLGTGFGLGYVTFLVTSYRVPKGAKEVEKAEATPQKMGVVRRRFSDFEWLHVLLRRRYPGLIMPSLPSKHHPLQLPLGSSEDDFTTQRMWALNSYLTQLVEHDLIAQSIELQIFLAATEHGLKLAKKVFSSIDAKCVGVTGSFVTTNGFPRGRPDEMDLDVDEDGMCSSDDLEKSIQNSMPHGDLWSASLMSSGSSAEGDPHPWSDAVYIPACEVDESAETAEVQGDVVSATSLRSLVSLVSPSHVQRGISTLEGLSTSLWGGLQKTVKIVTGNRAGATGSSVYALQQSRDANLQRMLHQLAPYWKGVRRALDETASLIQFRRQAAYELSRLGNYLEEFAKVTAASCEQSLEPSPLESAEGKAASSQTEGQKRDGIRTLFLLSRTMAETSTGVQESLDRERDEVQRRLQSEIHVHEAVQDVLEARAAATEEQLACSMRQFKQRKALAQLRALGDSTGDEPKGAQEEDGGSLQRRSSSRIRDAEAQMSKLQALMDGAAHKVACIGSTLRNELNRHDPGRKRELLAACASMAKNELQEARSNRRRWESLLEGLQVSREEVHGIQHRRSLAYSVAVPFAKGVTADRYRNPLANGHLRYNGGTGLEVAENAGEGGVTWEDDGDDVLIFS</sequence>
<dbReference type="Gene3D" id="3.30.1520.10">
    <property type="entry name" value="Phox-like domain"/>
    <property type="match status" value="1"/>
</dbReference>
<dbReference type="InterPro" id="IPR036871">
    <property type="entry name" value="PX_dom_sf"/>
</dbReference>
<dbReference type="PANTHER" id="PTHR10555">
    <property type="entry name" value="SORTING NEXIN"/>
    <property type="match status" value="1"/>
</dbReference>
<feature type="region of interest" description="Disordered" evidence="2">
    <location>
        <begin position="727"/>
        <end position="758"/>
    </location>
</feature>
<dbReference type="PROSITE" id="PS50195">
    <property type="entry name" value="PX"/>
    <property type="match status" value="1"/>
</dbReference>
<feature type="compositionally biased region" description="Basic and acidic residues" evidence="2">
    <location>
        <begin position="1"/>
        <end position="10"/>
    </location>
</feature>
<feature type="domain" description="PX" evidence="3">
    <location>
        <begin position="271"/>
        <end position="397"/>
    </location>
</feature>
<gene>
    <name evidence="4" type="ORF">PPYR1160_LOCUS10364</name>
</gene>
<dbReference type="InterPro" id="IPR001683">
    <property type="entry name" value="PX_dom"/>
</dbReference>
<feature type="region of interest" description="Disordered" evidence="2">
    <location>
        <begin position="627"/>
        <end position="647"/>
    </location>
</feature>
<dbReference type="SMART" id="SM00312">
    <property type="entry name" value="PX"/>
    <property type="match status" value="1"/>
</dbReference>
<dbReference type="PANTHER" id="PTHR10555:SF170">
    <property type="entry name" value="FI18122P1"/>
    <property type="match status" value="1"/>
</dbReference>
<name>A0A7R9YDR9_9STRA</name>
<accession>A0A7R9YDR9</accession>
<evidence type="ECO:0000256" key="2">
    <source>
        <dbReference type="SAM" id="MobiDB-lite"/>
    </source>
</evidence>
<proteinExistence type="predicted"/>
<dbReference type="AlphaFoldDB" id="A0A7R9YDR9"/>
<reference evidence="4" key="1">
    <citation type="submission" date="2021-01" db="EMBL/GenBank/DDBJ databases">
        <authorList>
            <person name="Corre E."/>
            <person name="Pelletier E."/>
            <person name="Niang G."/>
            <person name="Scheremetjew M."/>
            <person name="Finn R."/>
            <person name="Kale V."/>
            <person name="Holt S."/>
            <person name="Cochrane G."/>
            <person name="Meng A."/>
            <person name="Brown T."/>
            <person name="Cohen L."/>
        </authorList>
    </citation>
    <scope>NUCLEOTIDE SEQUENCE</scope>
    <source>
        <strain evidence="4">CCMP2078</strain>
    </source>
</reference>
<dbReference type="GO" id="GO:0005768">
    <property type="term" value="C:endosome"/>
    <property type="evidence" value="ECO:0007669"/>
    <property type="project" value="TreeGrafter"/>
</dbReference>
<keyword evidence="1" id="KW-0175">Coiled coil</keyword>
<organism evidence="4">
    <name type="scientific">Pinguiococcus pyrenoidosus</name>
    <dbReference type="NCBI Taxonomy" id="172671"/>
    <lineage>
        <taxon>Eukaryota</taxon>
        <taxon>Sar</taxon>
        <taxon>Stramenopiles</taxon>
        <taxon>Ochrophyta</taxon>
        <taxon>Pinguiophyceae</taxon>
        <taxon>Pinguiochrysidales</taxon>
        <taxon>Pinguiochrysidaceae</taxon>
        <taxon>Pinguiococcus</taxon>
    </lineage>
</organism>
<dbReference type="GO" id="GO:0035091">
    <property type="term" value="F:phosphatidylinositol binding"/>
    <property type="evidence" value="ECO:0007669"/>
    <property type="project" value="InterPro"/>
</dbReference>
<feature type="compositionally biased region" description="Low complexity" evidence="2">
    <location>
        <begin position="41"/>
        <end position="58"/>
    </location>
</feature>
<dbReference type="Pfam" id="PF00787">
    <property type="entry name" value="PX"/>
    <property type="match status" value="1"/>
</dbReference>
<feature type="region of interest" description="Disordered" evidence="2">
    <location>
        <begin position="1"/>
        <end position="65"/>
    </location>
</feature>
<dbReference type="Gene3D" id="1.20.1270.60">
    <property type="entry name" value="Arfaptin homology (AH) domain/BAR domain"/>
    <property type="match status" value="1"/>
</dbReference>
<dbReference type="InterPro" id="IPR027267">
    <property type="entry name" value="AH/BAR_dom_sf"/>
</dbReference>
<dbReference type="SUPFAM" id="SSF64268">
    <property type="entry name" value="PX domain"/>
    <property type="match status" value="1"/>
</dbReference>
<evidence type="ECO:0000256" key="1">
    <source>
        <dbReference type="SAM" id="Coils"/>
    </source>
</evidence>
<feature type="coiled-coil region" evidence="1">
    <location>
        <begin position="802"/>
        <end position="829"/>
    </location>
</feature>
<protein>
    <recommendedName>
        <fullName evidence="3">PX domain-containing protein</fullName>
    </recommendedName>
</protein>
<evidence type="ECO:0000313" key="4">
    <source>
        <dbReference type="EMBL" id="CAD8260862.1"/>
    </source>
</evidence>
<evidence type="ECO:0000259" key="3">
    <source>
        <dbReference type="PROSITE" id="PS50195"/>
    </source>
</evidence>